<feature type="region of interest" description="Disordered" evidence="1">
    <location>
        <begin position="44"/>
        <end position="109"/>
    </location>
</feature>
<organism evidence="3 4">
    <name type="scientific">Roseivivax marinus</name>
    <dbReference type="NCBI Taxonomy" id="1379903"/>
    <lineage>
        <taxon>Bacteria</taxon>
        <taxon>Pseudomonadati</taxon>
        <taxon>Pseudomonadota</taxon>
        <taxon>Alphaproteobacteria</taxon>
        <taxon>Rhodobacterales</taxon>
        <taxon>Roseobacteraceae</taxon>
        <taxon>Roseivivax</taxon>
    </lineage>
</organism>
<keyword evidence="2" id="KW-0472">Membrane</keyword>
<sequence length="109" mass="11339">MSAPDTNTEKEEQRHRPALLGIRASIIYAGILLLGLIVWLVVSGQDDTGEPGGDDTVSTVEEGMETEEALEGFEEETYEPGGNSTGSVSADSEGESSSTGTESESGGTQ</sequence>
<feature type="compositionally biased region" description="Acidic residues" evidence="1">
    <location>
        <begin position="62"/>
        <end position="78"/>
    </location>
</feature>
<accession>W4HIR0</accession>
<comment type="caution">
    <text evidence="3">The sequence shown here is derived from an EMBL/GenBank/DDBJ whole genome shotgun (WGS) entry which is preliminary data.</text>
</comment>
<keyword evidence="2" id="KW-1133">Transmembrane helix</keyword>
<name>W4HIR0_9RHOB</name>
<evidence type="ECO:0000256" key="1">
    <source>
        <dbReference type="SAM" id="MobiDB-lite"/>
    </source>
</evidence>
<keyword evidence="4" id="KW-1185">Reference proteome</keyword>
<dbReference type="eggNOG" id="ENOG5033EJN">
    <property type="taxonomic scope" value="Bacteria"/>
</dbReference>
<protein>
    <submittedName>
        <fullName evidence="3">Uncharacterized protein</fullName>
    </submittedName>
</protein>
<dbReference type="STRING" id="1379903.ATO8_11459"/>
<dbReference type="Proteomes" id="UP000019063">
    <property type="component" value="Unassembled WGS sequence"/>
</dbReference>
<dbReference type="RefSeq" id="WP_043844642.1">
    <property type="nucleotide sequence ID" value="NZ_AQQW01000006.1"/>
</dbReference>
<evidence type="ECO:0000313" key="3">
    <source>
        <dbReference type="EMBL" id="ETW12632.1"/>
    </source>
</evidence>
<proteinExistence type="predicted"/>
<gene>
    <name evidence="3" type="ORF">ATO8_11459</name>
</gene>
<evidence type="ECO:0000313" key="4">
    <source>
        <dbReference type="Proteomes" id="UP000019063"/>
    </source>
</evidence>
<feature type="transmembrane region" description="Helical" evidence="2">
    <location>
        <begin position="20"/>
        <end position="42"/>
    </location>
</feature>
<evidence type="ECO:0000256" key="2">
    <source>
        <dbReference type="SAM" id="Phobius"/>
    </source>
</evidence>
<dbReference type="AlphaFoldDB" id="W4HIR0"/>
<feature type="compositionally biased region" description="Low complexity" evidence="1">
    <location>
        <begin position="95"/>
        <end position="109"/>
    </location>
</feature>
<keyword evidence="2" id="KW-0812">Transmembrane</keyword>
<reference evidence="3 4" key="1">
    <citation type="journal article" date="2014" name="Antonie Van Leeuwenhoek">
        <title>Roseivivax atlanticus sp. nov., isolated from surface seawater of the Atlantic Ocean.</title>
        <authorList>
            <person name="Li G."/>
            <person name="Lai Q."/>
            <person name="Liu X."/>
            <person name="Sun F."/>
            <person name="Shao Z."/>
        </authorList>
    </citation>
    <scope>NUCLEOTIDE SEQUENCE [LARGE SCALE GENOMIC DNA]</scope>
    <source>
        <strain evidence="3 4">22II-s10s</strain>
    </source>
</reference>
<dbReference type="EMBL" id="AQQW01000006">
    <property type="protein sequence ID" value="ETW12632.1"/>
    <property type="molecule type" value="Genomic_DNA"/>
</dbReference>